<dbReference type="Pfam" id="PF18593">
    <property type="entry name" value="CdiI_2"/>
    <property type="match status" value="1"/>
</dbReference>
<evidence type="ECO:0000259" key="1">
    <source>
        <dbReference type="Pfam" id="PF18593"/>
    </source>
</evidence>
<organism evidence="2 3">
    <name type="scientific">Amycolatopsis samaneae</name>
    <dbReference type="NCBI Taxonomy" id="664691"/>
    <lineage>
        <taxon>Bacteria</taxon>
        <taxon>Bacillati</taxon>
        <taxon>Actinomycetota</taxon>
        <taxon>Actinomycetes</taxon>
        <taxon>Pseudonocardiales</taxon>
        <taxon>Pseudonocardiaceae</taxon>
        <taxon>Amycolatopsis</taxon>
    </lineage>
</organism>
<gene>
    <name evidence="2" type="ORF">ACFSYJ_20185</name>
</gene>
<dbReference type="RefSeq" id="WP_345409069.1">
    <property type="nucleotide sequence ID" value="NZ_BAABHG010000038.1"/>
</dbReference>
<protein>
    <submittedName>
        <fullName evidence="2">Contact-dependent growth inhibition system immunity protein</fullName>
    </submittedName>
</protein>
<dbReference type="InterPro" id="IPR041129">
    <property type="entry name" value="CdiI_2"/>
</dbReference>
<feature type="domain" description="CdiI immunity protein" evidence="1">
    <location>
        <begin position="2"/>
        <end position="86"/>
    </location>
</feature>
<evidence type="ECO:0000313" key="2">
    <source>
        <dbReference type="EMBL" id="MFD2460936.1"/>
    </source>
</evidence>
<dbReference type="EMBL" id="JBHUKU010000009">
    <property type="protein sequence ID" value="MFD2460936.1"/>
    <property type="molecule type" value="Genomic_DNA"/>
</dbReference>
<dbReference type="Proteomes" id="UP001597419">
    <property type="component" value="Unassembled WGS sequence"/>
</dbReference>
<keyword evidence="3" id="KW-1185">Reference proteome</keyword>
<comment type="caution">
    <text evidence="2">The sequence shown here is derived from an EMBL/GenBank/DDBJ whole genome shotgun (WGS) entry which is preliminary data.</text>
</comment>
<proteinExistence type="predicted"/>
<reference evidence="3" key="1">
    <citation type="journal article" date="2019" name="Int. J. Syst. Evol. Microbiol.">
        <title>The Global Catalogue of Microorganisms (GCM) 10K type strain sequencing project: providing services to taxonomists for standard genome sequencing and annotation.</title>
        <authorList>
            <consortium name="The Broad Institute Genomics Platform"/>
            <consortium name="The Broad Institute Genome Sequencing Center for Infectious Disease"/>
            <person name="Wu L."/>
            <person name="Ma J."/>
        </authorList>
    </citation>
    <scope>NUCLEOTIDE SEQUENCE [LARGE SCALE GENOMIC DNA]</scope>
    <source>
        <strain evidence="3">CGMCC 4.7643</strain>
    </source>
</reference>
<evidence type="ECO:0000313" key="3">
    <source>
        <dbReference type="Proteomes" id="UP001597419"/>
    </source>
</evidence>
<sequence length="94" mass="11004">MRELMDSYFHQDYDLDAETPIGVVEYFVRENPPEYGRGLADEIEALFAAGLDEEMAKRIWNGDGRANYDPTADGISYLSWFTQMRDFLRKEVKR</sequence>
<name>A0ABW5GJ80_9PSEU</name>
<accession>A0ABW5GJ80</accession>